<dbReference type="PROSITE" id="PS50089">
    <property type="entry name" value="ZF_RING_2"/>
    <property type="match status" value="2"/>
</dbReference>
<dbReference type="Pfam" id="PF01753">
    <property type="entry name" value="zf-MYND"/>
    <property type="match status" value="1"/>
</dbReference>
<comment type="similarity">
    <text evidence="4">Belongs to the RBR family. Ariadne subfamily.</text>
</comment>
<dbReference type="CDD" id="cd22584">
    <property type="entry name" value="Rcat_RBR_unk"/>
    <property type="match status" value="1"/>
</dbReference>
<evidence type="ECO:0000256" key="5">
    <source>
        <dbReference type="ARBA" id="ARBA00012251"/>
    </source>
</evidence>
<evidence type="ECO:0000256" key="3">
    <source>
        <dbReference type="ARBA" id="ARBA00003976"/>
    </source>
</evidence>
<dbReference type="Gene3D" id="1.20.120.1750">
    <property type="match status" value="1"/>
</dbReference>
<comment type="function">
    <text evidence="3">Might act as an E3 ubiquitin-protein ligase, or as part of E3 complex, which accepts ubiquitin from specific E2 ubiquitin-conjugating enzymes and then transfers it to substrates.</text>
</comment>
<dbReference type="SMART" id="SM00184">
    <property type="entry name" value="RING"/>
    <property type="match status" value="2"/>
</dbReference>
<evidence type="ECO:0000256" key="9">
    <source>
        <dbReference type="ARBA" id="ARBA00022771"/>
    </source>
</evidence>
<evidence type="ECO:0000259" key="15">
    <source>
        <dbReference type="PROSITE" id="PS51873"/>
    </source>
</evidence>
<evidence type="ECO:0000256" key="10">
    <source>
        <dbReference type="ARBA" id="ARBA00022786"/>
    </source>
</evidence>
<dbReference type="InterPro" id="IPR001841">
    <property type="entry name" value="Znf_RING"/>
</dbReference>
<keyword evidence="7" id="KW-0479">Metal-binding</keyword>
<evidence type="ECO:0000256" key="11">
    <source>
        <dbReference type="ARBA" id="ARBA00022833"/>
    </source>
</evidence>
<dbReference type="GO" id="GO:0061630">
    <property type="term" value="F:ubiquitin protein ligase activity"/>
    <property type="evidence" value="ECO:0007669"/>
    <property type="project" value="UniProtKB-EC"/>
</dbReference>
<keyword evidence="6" id="KW-0808">Transferase</keyword>
<evidence type="ECO:0000256" key="2">
    <source>
        <dbReference type="ARBA" id="ARBA00001947"/>
    </source>
</evidence>
<dbReference type="InterPro" id="IPR031127">
    <property type="entry name" value="E3_UB_ligase_RBR"/>
</dbReference>
<dbReference type="PROSITE" id="PS01360">
    <property type="entry name" value="ZF_MYND_1"/>
    <property type="match status" value="1"/>
</dbReference>
<dbReference type="EMBL" id="JBBNAG010000010">
    <property type="protein sequence ID" value="KAK9101623.1"/>
    <property type="molecule type" value="Genomic_DNA"/>
</dbReference>
<keyword evidence="8" id="KW-0677">Repeat</keyword>
<dbReference type="InterPro" id="IPR013083">
    <property type="entry name" value="Znf_RING/FYVE/PHD"/>
</dbReference>
<evidence type="ECO:0000256" key="4">
    <source>
        <dbReference type="ARBA" id="ARBA00005884"/>
    </source>
</evidence>
<dbReference type="InterPro" id="IPR002867">
    <property type="entry name" value="IBR_dom"/>
</dbReference>
<dbReference type="PANTHER" id="PTHR11685">
    <property type="entry name" value="RBR FAMILY RING FINGER AND IBR DOMAIN-CONTAINING"/>
    <property type="match status" value="1"/>
</dbReference>
<reference evidence="16 17" key="1">
    <citation type="submission" date="2024-01" db="EMBL/GenBank/DDBJ databases">
        <title>Genome assemblies of Stephania.</title>
        <authorList>
            <person name="Yang L."/>
        </authorList>
    </citation>
    <scope>NUCLEOTIDE SEQUENCE [LARGE SCALE GENOMIC DNA]</scope>
    <source>
        <strain evidence="16">JXDWG</strain>
        <tissue evidence="16">Leaf</tissue>
    </source>
</reference>
<evidence type="ECO:0000256" key="7">
    <source>
        <dbReference type="ARBA" id="ARBA00022723"/>
    </source>
</evidence>
<dbReference type="EC" id="2.3.2.31" evidence="5"/>
<dbReference type="Gene3D" id="3.30.40.10">
    <property type="entry name" value="Zinc/RING finger domain, C3HC4 (zinc finger)"/>
    <property type="match status" value="1"/>
</dbReference>
<keyword evidence="10" id="KW-0833">Ubl conjugation pathway</keyword>
<dbReference type="AlphaFoldDB" id="A0AAP0HU79"/>
<feature type="domain" description="RING-type" evidence="13">
    <location>
        <begin position="307"/>
        <end position="348"/>
    </location>
</feature>
<dbReference type="FunFam" id="3.30.40.10:FF:000230">
    <property type="entry name" value="RBR-type E3 ubiquitin transferase"/>
    <property type="match status" value="1"/>
</dbReference>
<dbReference type="PROSITE" id="PS50865">
    <property type="entry name" value="ZF_MYND_2"/>
    <property type="match status" value="1"/>
</dbReference>
<name>A0AAP0HU79_9MAGN</name>
<evidence type="ECO:0000256" key="1">
    <source>
        <dbReference type="ARBA" id="ARBA00001798"/>
    </source>
</evidence>
<dbReference type="Pfam" id="PF01485">
    <property type="entry name" value="IBR"/>
    <property type="match status" value="1"/>
</dbReference>
<organism evidence="16 17">
    <name type="scientific">Stephania cephalantha</name>
    <dbReference type="NCBI Taxonomy" id="152367"/>
    <lineage>
        <taxon>Eukaryota</taxon>
        <taxon>Viridiplantae</taxon>
        <taxon>Streptophyta</taxon>
        <taxon>Embryophyta</taxon>
        <taxon>Tracheophyta</taxon>
        <taxon>Spermatophyta</taxon>
        <taxon>Magnoliopsida</taxon>
        <taxon>Ranunculales</taxon>
        <taxon>Menispermaceae</taxon>
        <taxon>Menispermoideae</taxon>
        <taxon>Cissampelideae</taxon>
        <taxon>Stephania</taxon>
    </lineage>
</organism>
<accession>A0AAP0HU79</accession>
<dbReference type="SMART" id="SM00647">
    <property type="entry name" value="IBR"/>
    <property type="match status" value="2"/>
</dbReference>
<proteinExistence type="inferred from homology"/>
<comment type="cofactor">
    <cofactor evidence="2">
        <name>Zn(2+)</name>
        <dbReference type="ChEBI" id="CHEBI:29105"/>
    </cofactor>
</comment>
<dbReference type="InterPro" id="IPR017907">
    <property type="entry name" value="Znf_RING_CS"/>
</dbReference>
<feature type="domain" description="RING-type" evidence="13">
    <location>
        <begin position="147"/>
        <end position="192"/>
    </location>
</feature>
<dbReference type="PROSITE" id="PS51873">
    <property type="entry name" value="TRIAD"/>
    <property type="match status" value="1"/>
</dbReference>
<dbReference type="GO" id="GO:0016567">
    <property type="term" value="P:protein ubiquitination"/>
    <property type="evidence" value="ECO:0007669"/>
    <property type="project" value="InterPro"/>
</dbReference>
<comment type="caution">
    <text evidence="16">The sequence shown here is derived from an EMBL/GenBank/DDBJ whole genome shotgun (WGS) entry which is preliminary data.</text>
</comment>
<dbReference type="SUPFAM" id="SSF57850">
    <property type="entry name" value="RING/U-box"/>
    <property type="match status" value="3"/>
</dbReference>
<evidence type="ECO:0000313" key="17">
    <source>
        <dbReference type="Proteomes" id="UP001419268"/>
    </source>
</evidence>
<evidence type="ECO:0000256" key="8">
    <source>
        <dbReference type="ARBA" id="ARBA00022737"/>
    </source>
</evidence>
<keyword evidence="17" id="KW-1185">Reference proteome</keyword>
<gene>
    <name evidence="16" type="ORF">Scep_025053</name>
</gene>
<keyword evidence="11" id="KW-0862">Zinc</keyword>
<dbReference type="CDD" id="cd22582">
    <property type="entry name" value="BRcat_RBR_unk"/>
    <property type="match status" value="1"/>
</dbReference>
<feature type="domain" description="RING-type" evidence="15">
    <location>
        <begin position="143"/>
        <end position="349"/>
    </location>
</feature>
<protein>
    <recommendedName>
        <fullName evidence="5">RBR-type E3 ubiquitin transferase</fullName>
        <ecNumber evidence="5">2.3.2.31</ecNumber>
    </recommendedName>
</protein>
<feature type="domain" description="MYND-type" evidence="14">
    <location>
        <begin position="62"/>
        <end position="99"/>
    </location>
</feature>
<comment type="catalytic activity">
    <reaction evidence="1">
        <text>[E2 ubiquitin-conjugating enzyme]-S-ubiquitinyl-L-cysteine + [acceptor protein]-L-lysine = [E2 ubiquitin-conjugating enzyme]-L-cysteine + [acceptor protein]-N(6)-ubiquitinyl-L-lysine.</text>
        <dbReference type="EC" id="2.3.2.31"/>
    </reaction>
</comment>
<dbReference type="Proteomes" id="UP001419268">
    <property type="component" value="Unassembled WGS sequence"/>
</dbReference>
<dbReference type="PROSITE" id="PS00518">
    <property type="entry name" value="ZF_RING_1"/>
    <property type="match status" value="2"/>
</dbReference>
<evidence type="ECO:0000256" key="12">
    <source>
        <dbReference type="PROSITE-ProRule" id="PRU00134"/>
    </source>
</evidence>
<dbReference type="SUPFAM" id="SSF144232">
    <property type="entry name" value="HIT/MYND zinc finger-like"/>
    <property type="match status" value="1"/>
</dbReference>
<dbReference type="InterPro" id="IPR044066">
    <property type="entry name" value="TRIAD_supradom"/>
</dbReference>
<evidence type="ECO:0000256" key="6">
    <source>
        <dbReference type="ARBA" id="ARBA00022679"/>
    </source>
</evidence>
<dbReference type="GO" id="GO:0008270">
    <property type="term" value="F:zinc ion binding"/>
    <property type="evidence" value="ECO:0007669"/>
    <property type="project" value="UniProtKB-KW"/>
</dbReference>
<dbReference type="InterPro" id="IPR002893">
    <property type="entry name" value="Znf_MYND"/>
</dbReference>
<evidence type="ECO:0000259" key="14">
    <source>
        <dbReference type="PROSITE" id="PS50865"/>
    </source>
</evidence>
<keyword evidence="9 12" id="KW-0863">Zinc-finger</keyword>
<dbReference type="Gene3D" id="6.10.140.2220">
    <property type="match status" value="1"/>
</dbReference>
<sequence length="349" mass="39672">MMMMGILIPLLQFVSLVILIACAWLLLLTPSSKHSVVVDKATSSTAAAAAPVAKVRESSYVCAVCGVLCRKQCSGCKEVNYCSISCQSAHWKAEHKLKCKFALNSRKKLVSREGSATLPQIEKVYVDLRDEKLVRKSSNSEDSSFVCEICDETKSLMESFDVKGCSHYFCSECIVKFVVSKIQENITLIHCPEPGCQGVLEPQFCRSILPLEVFDRWADALCEAFILGIQRCHCPYKDCSAPLEYDEGMVIKESECPHCHRLFCAQCKVPWHLGIECEDFQKLNKDEREREDVMLLNLVRENKWQRCPLCRFYVERTEGCPFMKCRCGHTFCYGCASPLKDHYCEKCKR</sequence>
<evidence type="ECO:0000313" key="16">
    <source>
        <dbReference type="EMBL" id="KAK9101623.1"/>
    </source>
</evidence>
<evidence type="ECO:0000259" key="13">
    <source>
        <dbReference type="PROSITE" id="PS50089"/>
    </source>
</evidence>